<dbReference type="AlphaFoldDB" id="A0A4P6JW21"/>
<protein>
    <submittedName>
        <fullName evidence="1">Uncharacterized protein</fullName>
    </submittedName>
</protein>
<sequence>MDVETHTIPEPFEIVTLPHLRQQAASVLIEHGCSILELPERCIITLPAGTTRQEIIPRTRCQRYRLTLPDGYQLTQICPRRETEFSDLYLNAPALDGQT</sequence>
<dbReference type="Proteomes" id="UP000290365">
    <property type="component" value="Chromosome"/>
</dbReference>
<organism evidence="1 2">
    <name type="scientific">Ktedonosporobacter rubrisoli</name>
    <dbReference type="NCBI Taxonomy" id="2509675"/>
    <lineage>
        <taxon>Bacteria</taxon>
        <taxon>Bacillati</taxon>
        <taxon>Chloroflexota</taxon>
        <taxon>Ktedonobacteria</taxon>
        <taxon>Ktedonobacterales</taxon>
        <taxon>Ktedonosporobacteraceae</taxon>
        <taxon>Ktedonosporobacter</taxon>
    </lineage>
</organism>
<name>A0A4P6JW21_KTERU</name>
<dbReference type="EMBL" id="CP035758">
    <property type="protein sequence ID" value="QBD79879.1"/>
    <property type="molecule type" value="Genomic_DNA"/>
</dbReference>
<evidence type="ECO:0000313" key="1">
    <source>
        <dbReference type="EMBL" id="QBD79879.1"/>
    </source>
</evidence>
<accession>A0A4P6JW21</accession>
<keyword evidence="2" id="KW-1185">Reference proteome</keyword>
<gene>
    <name evidence="1" type="ORF">EPA93_29425</name>
</gene>
<dbReference type="KEGG" id="kbs:EPA93_29425"/>
<reference evidence="1 2" key="1">
    <citation type="submission" date="2019-01" db="EMBL/GenBank/DDBJ databases">
        <title>Ktedonosporobacter rubrisoli SCAWS-G2.</title>
        <authorList>
            <person name="Huang Y."/>
            <person name="Yan B."/>
        </authorList>
    </citation>
    <scope>NUCLEOTIDE SEQUENCE [LARGE SCALE GENOMIC DNA]</scope>
    <source>
        <strain evidence="1 2">SCAWS-G2</strain>
    </source>
</reference>
<proteinExistence type="predicted"/>
<dbReference type="RefSeq" id="WP_129890945.1">
    <property type="nucleotide sequence ID" value="NZ_CP035758.1"/>
</dbReference>
<dbReference type="OrthoDB" id="173425at2"/>
<evidence type="ECO:0000313" key="2">
    <source>
        <dbReference type="Proteomes" id="UP000290365"/>
    </source>
</evidence>